<dbReference type="InterPro" id="IPR009038">
    <property type="entry name" value="GOLD_dom"/>
</dbReference>
<keyword evidence="8" id="KW-0175">Coiled coil</keyword>
<name>A0A4T0WUP9_9ASCO</name>
<accession>A0A4T0WUP9</accession>
<evidence type="ECO:0000256" key="6">
    <source>
        <dbReference type="ARBA" id="ARBA00023136"/>
    </source>
</evidence>
<evidence type="ECO:0000313" key="11">
    <source>
        <dbReference type="EMBL" id="TID13294.1"/>
    </source>
</evidence>
<dbReference type="SUPFAM" id="SSF101576">
    <property type="entry name" value="Supernatant protein factor (SPF), C-terminal domain"/>
    <property type="match status" value="1"/>
</dbReference>
<dbReference type="OrthoDB" id="1929172at2759"/>
<proteinExistence type="inferred from homology"/>
<gene>
    <name evidence="11" type="ORF">CANINC_004980</name>
</gene>
<comment type="similarity">
    <text evidence="2">Belongs to the EMP24/GP25L family.</text>
</comment>
<evidence type="ECO:0000313" key="12">
    <source>
        <dbReference type="Proteomes" id="UP000307173"/>
    </source>
</evidence>
<keyword evidence="12" id="KW-1185">Reference proteome</keyword>
<sequence>MSDRKYYNLSSNSELNYEMSTYLASARVRPPMALLKKLLINLTLNRQHFHTDKIVSFVCEILRQWKDVAGVCEIGYRVLDMYGVWTVDAVDCVLEMPDNDQRWSVLANVDVKSTDRQVLKYVSDAIYNHILDVSLNAPEKVRLCVRGLEKLSFLGEREKIDRIMDMLYAVIGDPVLTESACDVLIDLNDRMKNVDIPVVVNRTYVEKIVSNVKGAPSVFTLLTKYKIALEDSELKGRVVNWALPYVHSGVFPIVMNAIKCVLYYTDKRTTNLLPDILIGLDKMIEEGKMTVGYKRTLLFDVLRNMILLVVEYGSNGFGEFTKKYIRINEDVDVEPYIVDTKLELMYLLSLHGGDEERKLINDWLVQLSGSGNDEHSYKAIRTVGNLYMRQEGICDSLMATLVGTLTYVNKVKERREELHYTIGEGMWKDDDIIGYIGTLAVIGDVDELVSLQEPLWKRVAGKDSRVIIMDAYVNALVRGYISSGGDKKEDVVAVLNRARDEMGPVISKRVNTLLSLRDVAILDSNANSANRREPPETPLAVSVDSLGTLASGGAFDINYTIRAPNGATVVQEEKQRQGDYLFSADQIGEYEFCFDNEMSTFAEKVIDFEIKTEDDLEAKKIKANLPVAPNKNDAVDNMHALVETIENKLTSLENSLNYYKTRNNRNQSTVKSTKSRVFWFSLFDLALMLAMAAFQVLVVKFFFQGSRKQLV</sequence>
<dbReference type="PANTHER" id="PTHR22811">
    <property type="entry name" value="TRANSMEMBRANE EMP24 DOMAIN-CONTAINING PROTEIN"/>
    <property type="match status" value="1"/>
</dbReference>
<dbReference type="STRING" id="52247.A0A4T0WUP9"/>
<evidence type="ECO:0000256" key="1">
    <source>
        <dbReference type="ARBA" id="ARBA00004479"/>
    </source>
</evidence>
<dbReference type="Pfam" id="PF01105">
    <property type="entry name" value="EMP24_GP25L"/>
    <property type="match status" value="1"/>
</dbReference>
<evidence type="ECO:0000256" key="7">
    <source>
        <dbReference type="ARBA" id="ARBA00037847"/>
    </source>
</evidence>
<dbReference type="AlphaFoldDB" id="A0A4T0WUP9"/>
<feature type="coiled-coil region" evidence="8">
    <location>
        <begin position="635"/>
        <end position="662"/>
    </location>
</feature>
<keyword evidence="5 9" id="KW-1133">Transmembrane helix</keyword>
<dbReference type="InterPro" id="IPR015720">
    <property type="entry name" value="Emp24-like"/>
</dbReference>
<dbReference type="GO" id="GO:0016020">
    <property type="term" value="C:membrane"/>
    <property type="evidence" value="ECO:0007669"/>
    <property type="project" value="UniProtKB-SubCell"/>
</dbReference>
<evidence type="ECO:0000259" key="10">
    <source>
        <dbReference type="PROSITE" id="PS50866"/>
    </source>
</evidence>
<dbReference type="SMART" id="SM01190">
    <property type="entry name" value="EMP24_GP25L"/>
    <property type="match status" value="1"/>
</dbReference>
<evidence type="ECO:0000256" key="5">
    <source>
        <dbReference type="ARBA" id="ARBA00022989"/>
    </source>
</evidence>
<keyword evidence="6 9" id="KW-0472">Membrane</keyword>
<protein>
    <recommendedName>
        <fullName evidence="10">GOLD domain-containing protein</fullName>
    </recommendedName>
</protein>
<keyword evidence="4" id="KW-0732">Signal</keyword>
<reference evidence="11 12" key="1">
    <citation type="journal article" date="2019" name="Front. Genet.">
        <title>Whole-Genome Sequencing of the Opportunistic Yeast Pathogen Candida inconspicua Uncovers Its Hybrid Origin.</title>
        <authorList>
            <person name="Mixao V."/>
            <person name="Hansen A.P."/>
            <person name="Saus E."/>
            <person name="Boekhout T."/>
            <person name="Lass-Florl C."/>
            <person name="Gabaldon T."/>
        </authorList>
    </citation>
    <scope>NUCLEOTIDE SEQUENCE [LARGE SCALE GENOMIC DNA]</scope>
    <source>
        <strain evidence="11 12">CBS 180</strain>
    </source>
</reference>
<organism evidence="11 12">
    <name type="scientific">Pichia inconspicua</name>
    <dbReference type="NCBI Taxonomy" id="52247"/>
    <lineage>
        <taxon>Eukaryota</taxon>
        <taxon>Fungi</taxon>
        <taxon>Dikarya</taxon>
        <taxon>Ascomycota</taxon>
        <taxon>Saccharomycotina</taxon>
        <taxon>Pichiomycetes</taxon>
        <taxon>Pichiales</taxon>
        <taxon>Pichiaceae</taxon>
        <taxon>Pichia</taxon>
    </lineage>
</organism>
<dbReference type="PROSITE" id="PS50866">
    <property type="entry name" value="GOLD"/>
    <property type="match status" value="1"/>
</dbReference>
<evidence type="ECO:0000256" key="4">
    <source>
        <dbReference type="ARBA" id="ARBA00022729"/>
    </source>
</evidence>
<evidence type="ECO:0000256" key="9">
    <source>
        <dbReference type="SAM" id="Phobius"/>
    </source>
</evidence>
<dbReference type="Proteomes" id="UP000307173">
    <property type="component" value="Unassembled WGS sequence"/>
</dbReference>
<dbReference type="EMBL" id="SELW01000680">
    <property type="protein sequence ID" value="TID13294.1"/>
    <property type="molecule type" value="Genomic_DNA"/>
</dbReference>
<evidence type="ECO:0000256" key="8">
    <source>
        <dbReference type="SAM" id="Coils"/>
    </source>
</evidence>
<dbReference type="InterPro" id="IPR036598">
    <property type="entry name" value="GOLD_dom_sf"/>
</dbReference>
<comment type="caution">
    <text evidence="11">The sequence shown here is derived from an EMBL/GenBank/DDBJ whole genome shotgun (WGS) entry which is preliminary data.</text>
</comment>
<dbReference type="GO" id="GO:0012505">
    <property type="term" value="C:endomembrane system"/>
    <property type="evidence" value="ECO:0007669"/>
    <property type="project" value="UniProtKB-SubCell"/>
</dbReference>
<evidence type="ECO:0000256" key="3">
    <source>
        <dbReference type="ARBA" id="ARBA00022692"/>
    </source>
</evidence>
<evidence type="ECO:0000256" key="2">
    <source>
        <dbReference type="ARBA" id="ARBA00007104"/>
    </source>
</evidence>
<keyword evidence="3 9" id="KW-0812">Transmembrane</keyword>
<feature type="domain" description="GOLD" evidence="10">
    <location>
        <begin position="517"/>
        <end position="612"/>
    </location>
</feature>
<feature type="transmembrane region" description="Helical" evidence="9">
    <location>
        <begin position="677"/>
        <end position="703"/>
    </location>
</feature>
<comment type="subcellular location">
    <subcellularLocation>
        <location evidence="7">Endomembrane system</location>
        <topology evidence="7">Single-pass membrane protein</topology>
    </subcellularLocation>
    <subcellularLocation>
        <location evidence="1">Membrane</location>
        <topology evidence="1">Single-pass type I membrane protein</topology>
    </subcellularLocation>
</comment>